<feature type="region of interest" description="Disordered" evidence="1">
    <location>
        <begin position="1268"/>
        <end position="1288"/>
    </location>
</feature>
<accession>A0A0C3FMQ4</accession>
<dbReference type="SMART" id="SM00222">
    <property type="entry name" value="Sec7"/>
    <property type="match status" value="1"/>
</dbReference>
<name>A0A0C3FMQ4_PILCF</name>
<proteinExistence type="predicted"/>
<feature type="region of interest" description="Disordered" evidence="1">
    <location>
        <begin position="1334"/>
        <end position="1356"/>
    </location>
</feature>
<dbReference type="SUPFAM" id="SSF50729">
    <property type="entry name" value="PH domain-like"/>
    <property type="match status" value="1"/>
</dbReference>
<dbReference type="GO" id="GO:0005085">
    <property type="term" value="F:guanyl-nucleotide exchange factor activity"/>
    <property type="evidence" value="ECO:0007669"/>
    <property type="project" value="InterPro"/>
</dbReference>
<dbReference type="GO" id="GO:0032012">
    <property type="term" value="P:regulation of ARF protein signal transduction"/>
    <property type="evidence" value="ECO:0007669"/>
    <property type="project" value="InterPro"/>
</dbReference>
<feature type="region of interest" description="Disordered" evidence="1">
    <location>
        <begin position="195"/>
        <end position="219"/>
    </location>
</feature>
<dbReference type="Gene3D" id="2.30.29.30">
    <property type="entry name" value="Pleckstrin-homology domain (PH domain)/Phosphotyrosine-binding domain (PTB)"/>
    <property type="match status" value="1"/>
</dbReference>
<feature type="domain" description="SEC7" evidence="3">
    <location>
        <begin position="474"/>
        <end position="653"/>
    </location>
</feature>
<dbReference type="InterPro" id="IPR002227">
    <property type="entry name" value="Tyrosinase_Cu-bd"/>
</dbReference>
<dbReference type="Pfam" id="PF01369">
    <property type="entry name" value="Sec7"/>
    <property type="match status" value="1"/>
</dbReference>
<reference evidence="4 5" key="1">
    <citation type="submission" date="2014-04" db="EMBL/GenBank/DDBJ databases">
        <authorList>
            <consortium name="DOE Joint Genome Institute"/>
            <person name="Kuo A."/>
            <person name="Tarkka M."/>
            <person name="Buscot F."/>
            <person name="Kohler A."/>
            <person name="Nagy L.G."/>
            <person name="Floudas D."/>
            <person name="Copeland A."/>
            <person name="Barry K.W."/>
            <person name="Cichocki N."/>
            <person name="Veneault-Fourrey C."/>
            <person name="LaButti K."/>
            <person name="Lindquist E.A."/>
            <person name="Lipzen A."/>
            <person name="Lundell T."/>
            <person name="Morin E."/>
            <person name="Murat C."/>
            <person name="Sun H."/>
            <person name="Tunlid A."/>
            <person name="Henrissat B."/>
            <person name="Grigoriev I.V."/>
            <person name="Hibbett D.S."/>
            <person name="Martin F."/>
            <person name="Nordberg H.P."/>
            <person name="Cantor M.N."/>
            <person name="Hua S.X."/>
        </authorList>
    </citation>
    <scope>NUCLEOTIDE SEQUENCE [LARGE SCALE GENOMIC DNA]</scope>
    <source>
        <strain evidence="4 5">F 1598</strain>
    </source>
</reference>
<organism evidence="4 5">
    <name type="scientific">Piloderma croceum (strain F 1598)</name>
    <dbReference type="NCBI Taxonomy" id="765440"/>
    <lineage>
        <taxon>Eukaryota</taxon>
        <taxon>Fungi</taxon>
        <taxon>Dikarya</taxon>
        <taxon>Basidiomycota</taxon>
        <taxon>Agaricomycotina</taxon>
        <taxon>Agaricomycetes</taxon>
        <taxon>Agaricomycetidae</taxon>
        <taxon>Atheliales</taxon>
        <taxon>Atheliaceae</taxon>
        <taxon>Piloderma</taxon>
    </lineage>
</organism>
<feature type="compositionally biased region" description="Low complexity" evidence="1">
    <location>
        <begin position="301"/>
        <end position="321"/>
    </location>
</feature>
<dbReference type="PROSITE" id="PS50003">
    <property type="entry name" value="PH_DOMAIN"/>
    <property type="match status" value="1"/>
</dbReference>
<dbReference type="PANTHER" id="PTHR10663:SF405">
    <property type="entry name" value="ARF GUANINE NUCLEOTIDE EXCHANGE FACTOR SYT1"/>
    <property type="match status" value="1"/>
</dbReference>
<dbReference type="InterPro" id="IPR011993">
    <property type="entry name" value="PH-like_dom_sf"/>
</dbReference>
<evidence type="ECO:0000259" key="2">
    <source>
        <dbReference type="PROSITE" id="PS50003"/>
    </source>
</evidence>
<dbReference type="EMBL" id="KN832985">
    <property type="protein sequence ID" value="KIM85405.1"/>
    <property type="molecule type" value="Genomic_DNA"/>
</dbReference>
<dbReference type="HOGENOM" id="CLU_003769_0_0_1"/>
<dbReference type="InterPro" id="IPR035999">
    <property type="entry name" value="Sec7_dom_sf"/>
</dbReference>
<dbReference type="SUPFAM" id="SSF48425">
    <property type="entry name" value="Sec7 domain"/>
    <property type="match status" value="1"/>
</dbReference>
<dbReference type="PROSITE" id="PS00498">
    <property type="entry name" value="TYROSINASE_2"/>
    <property type="match status" value="1"/>
</dbReference>
<dbReference type="PROSITE" id="PS50190">
    <property type="entry name" value="SEC7"/>
    <property type="match status" value="1"/>
</dbReference>
<protein>
    <recommendedName>
        <fullName evidence="6">SEC7 domain-containing protein</fullName>
    </recommendedName>
</protein>
<dbReference type="Proteomes" id="UP000054166">
    <property type="component" value="Unassembled WGS sequence"/>
</dbReference>
<reference evidence="5" key="2">
    <citation type="submission" date="2015-01" db="EMBL/GenBank/DDBJ databases">
        <title>Evolutionary Origins and Diversification of the Mycorrhizal Mutualists.</title>
        <authorList>
            <consortium name="DOE Joint Genome Institute"/>
            <consortium name="Mycorrhizal Genomics Consortium"/>
            <person name="Kohler A."/>
            <person name="Kuo A."/>
            <person name="Nagy L.G."/>
            <person name="Floudas D."/>
            <person name="Copeland A."/>
            <person name="Barry K.W."/>
            <person name="Cichocki N."/>
            <person name="Veneault-Fourrey C."/>
            <person name="LaButti K."/>
            <person name="Lindquist E.A."/>
            <person name="Lipzen A."/>
            <person name="Lundell T."/>
            <person name="Morin E."/>
            <person name="Murat C."/>
            <person name="Riley R."/>
            <person name="Ohm R."/>
            <person name="Sun H."/>
            <person name="Tunlid A."/>
            <person name="Henrissat B."/>
            <person name="Grigoriev I.V."/>
            <person name="Hibbett D.S."/>
            <person name="Martin F."/>
        </authorList>
    </citation>
    <scope>NUCLEOTIDE SEQUENCE [LARGE SCALE GENOMIC DNA]</scope>
    <source>
        <strain evidence="5">F 1598</strain>
    </source>
</reference>
<evidence type="ECO:0000256" key="1">
    <source>
        <dbReference type="SAM" id="MobiDB-lite"/>
    </source>
</evidence>
<gene>
    <name evidence="4" type="ORF">PILCRDRAFT_817417</name>
</gene>
<dbReference type="OrthoDB" id="430364at2759"/>
<feature type="domain" description="PH" evidence="2">
    <location>
        <begin position="795"/>
        <end position="921"/>
    </location>
</feature>
<dbReference type="InParanoid" id="A0A0C3FMQ4"/>
<dbReference type="SMART" id="SM00233">
    <property type="entry name" value="PH"/>
    <property type="match status" value="1"/>
</dbReference>
<evidence type="ECO:0008006" key="6">
    <source>
        <dbReference type="Google" id="ProtNLM"/>
    </source>
</evidence>
<dbReference type="GO" id="GO:0016491">
    <property type="term" value="F:oxidoreductase activity"/>
    <property type="evidence" value="ECO:0007669"/>
    <property type="project" value="InterPro"/>
</dbReference>
<feature type="compositionally biased region" description="Polar residues" evidence="1">
    <location>
        <begin position="354"/>
        <end position="364"/>
    </location>
</feature>
<dbReference type="Pfam" id="PF15410">
    <property type="entry name" value="PH_9"/>
    <property type="match status" value="1"/>
</dbReference>
<feature type="region of interest" description="Disordered" evidence="1">
    <location>
        <begin position="137"/>
        <end position="157"/>
    </location>
</feature>
<feature type="compositionally biased region" description="Basic and acidic residues" evidence="1">
    <location>
        <begin position="249"/>
        <end position="259"/>
    </location>
</feature>
<dbReference type="PANTHER" id="PTHR10663">
    <property type="entry name" value="GUANYL-NUCLEOTIDE EXCHANGE FACTOR"/>
    <property type="match status" value="1"/>
</dbReference>
<feature type="region of interest" description="Disordered" evidence="1">
    <location>
        <begin position="1"/>
        <end position="28"/>
    </location>
</feature>
<evidence type="ECO:0000259" key="3">
    <source>
        <dbReference type="PROSITE" id="PS50190"/>
    </source>
</evidence>
<feature type="region of interest" description="Disordered" evidence="1">
    <location>
        <begin position="235"/>
        <end position="450"/>
    </location>
</feature>
<evidence type="ECO:0000313" key="4">
    <source>
        <dbReference type="EMBL" id="KIM85405.1"/>
    </source>
</evidence>
<dbReference type="InterPro" id="IPR001849">
    <property type="entry name" value="PH_domain"/>
</dbReference>
<feature type="region of interest" description="Disordered" evidence="1">
    <location>
        <begin position="480"/>
        <end position="504"/>
    </location>
</feature>
<dbReference type="InterPro" id="IPR023394">
    <property type="entry name" value="Sec7_C_sf"/>
</dbReference>
<feature type="compositionally biased region" description="Polar residues" evidence="1">
    <location>
        <begin position="239"/>
        <end position="248"/>
    </location>
</feature>
<dbReference type="InterPro" id="IPR000904">
    <property type="entry name" value="Sec7_dom"/>
</dbReference>
<dbReference type="InterPro" id="IPR041681">
    <property type="entry name" value="PH_9"/>
</dbReference>
<feature type="compositionally biased region" description="Basic residues" evidence="1">
    <location>
        <begin position="204"/>
        <end position="214"/>
    </location>
</feature>
<evidence type="ECO:0000313" key="5">
    <source>
        <dbReference type="Proteomes" id="UP000054166"/>
    </source>
</evidence>
<feature type="compositionally biased region" description="Polar residues" evidence="1">
    <location>
        <begin position="480"/>
        <end position="495"/>
    </location>
</feature>
<dbReference type="Gene3D" id="1.10.1000.11">
    <property type="entry name" value="Arf Nucleotide-binding Site Opener,domain 2"/>
    <property type="match status" value="1"/>
</dbReference>
<dbReference type="STRING" id="765440.A0A0C3FMQ4"/>
<sequence>MVLGRGNKNSPAHEVRSHDLPLPPPPYKENNYAGPIIVAETTRTTRTEVVTTTTQTTTHFFSLPLWRRRPATAPSSARQSFSGGEEFGLMTDTPTLGAFMTDKALPPTPTVYEAKEIHQKDLMMNGTADEAACNIMMSPSKSDGPSRRPRHPPPPKLALAKASLGLGLTNISIPQTSASFSSPDINTVTFATSAATEAPQAGVRRVRSSQKLKVTRPSDDHATLLRKSLDFGERRWTRDNSTSGNRMQSVDKGKGKGTDHPPAQSLSRRPSFWSRKKKEDMSSPSAFPTAPERTARPSLPPLSTTSPFNMGASSSTPPSTSQHHHDSSRSPGLSRSVSERASSRSPTSRWQLDPNISSALTSSKRSPRSPELRPATANSHTPISPRALPSRPSTADAPSHAPPVRLFSVDPSSSRPPMKPSITLPHQDTHLQEASLPTRRRPRSQTNPPLLHRLSVGLFSSGPASTTKASGVFGPNVFTSSTMPSNDSPRLSISRPSVEIPKPHVDEESPGVYLERLLSVVSKAEVAGVLASSGDPFYVNALRLYIGRFSFKDDPLDVALRKLLMEVGLPRETQQIDRVVEAFAAQYVQSNPNLFASEDHPYILAFSLIMLHTDAFNKSNKRKMTKPDYVKNTRLPGVPPEVLDCFFDNIVFAPFIFIEDPLDINGQRGLVPEGISRMSSQSASPASGSTSTLLGKGSKIDPYFLITHNLLDHLRVPVETHVPLESPYSFKGSGDQWNEEDLQRAFARAAVIEVGAVDTCRPSSAFLPVSVGGMPGPTGALGDFFPPTGEIWTLKVAKVSLLDRKDDTVEGGKKATNRKWKTWSVILTGSQLLFFRDPSWATSLLAQSKSPDDHVIIPQASLFKPDELLSVKDAIAVFDKSYTKYQHTLRFVVPDGRQFLLRASNEKELDDWISHINYASAFKSTGIRMRALGMSDKDMELTGVAAATSHLHDMQYRRLSAQRVHSWDGEAAHDLMDMLSGNNEPFSKKKPVVRRVTMVTGRNDMDLDVPIAPEIDGAHQFKVTFDQVKAELAAGNWSSSGESSETEDKPRARSLDLVAPGKSVPARSNSLPLPSRSQIIQSKVRDLESRIIAAKSSLDADMRFVRNVAILTPFQKATRDRLQAAVQHVSKRIMRMRIDLIKLTCHRDVLTADLAAERRDMHTAKNLAFRAATETLQSRRGTNVPQMTLSFHKDDSTSHTPHRPESSVADSFHSALDFGPDWSASDGIAASSFFEVSHIFDSPSLSTPITPAGIYPLSESFPFPHSDSNPEIGARNSDRTPSSQTAKHAVSTIHEKFYTASNALEEAEECEDWNKTRAAKRVSLVRVPSDIRPSSRFKYSHHANIEEDTNPSDTGP</sequence>
<keyword evidence="5" id="KW-1185">Reference proteome</keyword>